<dbReference type="AlphaFoldDB" id="A0A199V6Y3"/>
<reference evidence="1 2" key="1">
    <citation type="journal article" date="2016" name="DNA Res.">
        <title>The draft genome of MD-2 pineapple using hybrid error correction of long reads.</title>
        <authorList>
            <person name="Redwan R.M."/>
            <person name="Saidin A."/>
            <person name="Kumar S.V."/>
        </authorList>
    </citation>
    <scope>NUCLEOTIDE SEQUENCE [LARGE SCALE GENOMIC DNA]</scope>
    <source>
        <strain evidence="2">cv. MD2</strain>
        <tissue evidence="1">Leaf</tissue>
    </source>
</reference>
<proteinExistence type="predicted"/>
<dbReference type="EMBL" id="LSRQ01003032">
    <property type="protein sequence ID" value="OAY72600.1"/>
    <property type="molecule type" value="Genomic_DNA"/>
</dbReference>
<sequence>MELHHWDTEGLGEDCVVEVRERRKSEMMDFWVGVNWPYHKMETGISPRSTWPLWYVRRLGCGSTKALSFLLNPIEKCAKLKMAKKREGHLFLVGNRGVYRVCLLRTCMYALFLKQGVEVKER</sequence>
<protein>
    <submittedName>
        <fullName evidence="1">Uncharacterized protein</fullName>
    </submittedName>
</protein>
<evidence type="ECO:0000313" key="1">
    <source>
        <dbReference type="EMBL" id="OAY72600.1"/>
    </source>
</evidence>
<dbReference type="Gramene" id="Aco002786.1.mrna1">
    <property type="protein sequence ID" value="Aco002786.1.mrna1"/>
    <property type="gene ID" value="Aco002786.1.path1"/>
</dbReference>
<comment type="caution">
    <text evidence="1">The sequence shown here is derived from an EMBL/GenBank/DDBJ whole genome shotgun (WGS) entry which is preliminary data.</text>
</comment>
<dbReference type="Proteomes" id="UP000092600">
    <property type="component" value="Unassembled WGS sequence"/>
</dbReference>
<evidence type="ECO:0000313" key="2">
    <source>
        <dbReference type="Proteomes" id="UP000092600"/>
    </source>
</evidence>
<name>A0A199V6Y3_ANACO</name>
<gene>
    <name evidence="1" type="ORF">ACMD2_12362</name>
</gene>
<organism evidence="1 2">
    <name type="scientific">Ananas comosus</name>
    <name type="common">Pineapple</name>
    <name type="synonym">Ananas ananas</name>
    <dbReference type="NCBI Taxonomy" id="4615"/>
    <lineage>
        <taxon>Eukaryota</taxon>
        <taxon>Viridiplantae</taxon>
        <taxon>Streptophyta</taxon>
        <taxon>Embryophyta</taxon>
        <taxon>Tracheophyta</taxon>
        <taxon>Spermatophyta</taxon>
        <taxon>Magnoliopsida</taxon>
        <taxon>Liliopsida</taxon>
        <taxon>Poales</taxon>
        <taxon>Bromeliaceae</taxon>
        <taxon>Bromelioideae</taxon>
        <taxon>Ananas</taxon>
    </lineage>
</organism>
<accession>A0A199V6Y3</accession>